<comment type="caution">
    <text evidence="2">The sequence shown here is derived from an EMBL/GenBank/DDBJ whole genome shotgun (WGS) entry which is preliminary data.</text>
</comment>
<evidence type="ECO:0000256" key="1">
    <source>
        <dbReference type="SAM" id="MobiDB-lite"/>
    </source>
</evidence>
<feature type="compositionally biased region" description="Acidic residues" evidence="1">
    <location>
        <begin position="169"/>
        <end position="178"/>
    </location>
</feature>
<evidence type="ECO:0000313" key="2">
    <source>
        <dbReference type="EMBL" id="KAK9017153.1"/>
    </source>
</evidence>
<proteinExistence type="predicted"/>
<dbReference type="Proteomes" id="UP001396334">
    <property type="component" value="Unassembled WGS sequence"/>
</dbReference>
<organism evidence="2 3">
    <name type="scientific">Hibiscus sabdariffa</name>
    <name type="common">roselle</name>
    <dbReference type="NCBI Taxonomy" id="183260"/>
    <lineage>
        <taxon>Eukaryota</taxon>
        <taxon>Viridiplantae</taxon>
        <taxon>Streptophyta</taxon>
        <taxon>Embryophyta</taxon>
        <taxon>Tracheophyta</taxon>
        <taxon>Spermatophyta</taxon>
        <taxon>Magnoliopsida</taxon>
        <taxon>eudicotyledons</taxon>
        <taxon>Gunneridae</taxon>
        <taxon>Pentapetalae</taxon>
        <taxon>rosids</taxon>
        <taxon>malvids</taxon>
        <taxon>Malvales</taxon>
        <taxon>Malvaceae</taxon>
        <taxon>Malvoideae</taxon>
        <taxon>Hibiscus</taxon>
    </lineage>
</organism>
<gene>
    <name evidence="2" type="ORF">V6N11_079636</name>
</gene>
<sequence length="392" mass="43723">MERRVLRSKGMTSMSYGALPRQKYIHVYIEEKLGHLVDTNEDEIAWIDKDETVWFDADDNVDSTVRNAETVRSVETVRNDETVRNVENVRIDETVRTYETIGNETEFDDENSSEDDDYVVFDHEDSDSPLEDSENDLADSGDEVCDVHVGVCVGVGRDIPGFSTAVGENEEMDNESDSDGSGLLHSASHNKRSCKGVVGGNKPLPSNSSARKPQRKTRRVTNSNVPQQVSTQVSPVSTAYIPPTDRIPKLSVKRVAPSLQATSSSQHCPNTSQGSVTNVRWMPSQKTQSSVQSQSHQAEDPTSKRPSNSIYYDHWNLKVICSSLGGQQEELLHEDLLEAHTIEKNYKIFGICYRNYCTHKIVVLGCRLTMQSSTLPPFHTCKLVRGSLPLSL</sequence>
<name>A0ABR2RWH3_9ROSI</name>
<evidence type="ECO:0000313" key="3">
    <source>
        <dbReference type="Proteomes" id="UP001396334"/>
    </source>
</evidence>
<feature type="region of interest" description="Disordered" evidence="1">
    <location>
        <begin position="283"/>
        <end position="307"/>
    </location>
</feature>
<dbReference type="EMBL" id="JBBPBN010000020">
    <property type="protein sequence ID" value="KAK9017153.1"/>
    <property type="molecule type" value="Genomic_DNA"/>
</dbReference>
<reference evidence="2 3" key="1">
    <citation type="journal article" date="2024" name="G3 (Bethesda)">
        <title>Genome assembly of Hibiscus sabdariffa L. provides insights into metabolisms of medicinal natural products.</title>
        <authorList>
            <person name="Kim T."/>
        </authorList>
    </citation>
    <scope>NUCLEOTIDE SEQUENCE [LARGE SCALE GENOMIC DNA]</scope>
    <source>
        <strain evidence="2">TK-2024</strain>
        <tissue evidence="2">Old leaves</tissue>
    </source>
</reference>
<feature type="compositionally biased region" description="Low complexity" evidence="1">
    <location>
        <begin position="284"/>
        <end position="296"/>
    </location>
</feature>
<feature type="region of interest" description="Disordered" evidence="1">
    <location>
        <begin position="258"/>
        <end position="277"/>
    </location>
</feature>
<feature type="region of interest" description="Disordered" evidence="1">
    <location>
        <begin position="169"/>
        <end position="245"/>
    </location>
</feature>
<protein>
    <submittedName>
        <fullName evidence="2">Uncharacterized protein</fullName>
    </submittedName>
</protein>
<feature type="region of interest" description="Disordered" evidence="1">
    <location>
        <begin position="122"/>
        <end position="141"/>
    </location>
</feature>
<feature type="compositionally biased region" description="Low complexity" evidence="1">
    <location>
        <begin position="222"/>
        <end position="238"/>
    </location>
</feature>
<keyword evidence="3" id="KW-1185">Reference proteome</keyword>
<accession>A0ABR2RWH3</accession>
<feature type="compositionally biased region" description="Polar residues" evidence="1">
    <location>
        <begin position="259"/>
        <end position="277"/>
    </location>
</feature>